<reference evidence="3" key="2">
    <citation type="journal article" date="2007" name="Science">
        <title>Draft genome sequence of the sexually transmitted pathogen Trichomonas vaginalis.</title>
        <authorList>
            <person name="Carlton J.M."/>
            <person name="Hirt R.P."/>
            <person name="Silva J.C."/>
            <person name="Delcher A.L."/>
            <person name="Schatz M."/>
            <person name="Zhao Q."/>
            <person name="Wortman J.R."/>
            <person name="Bidwell S.L."/>
            <person name="Alsmark U.C.M."/>
            <person name="Besteiro S."/>
            <person name="Sicheritz-Ponten T."/>
            <person name="Noel C.J."/>
            <person name="Dacks J.B."/>
            <person name="Foster P.G."/>
            <person name="Simillion C."/>
            <person name="Van de Peer Y."/>
            <person name="Miranda-Saavedra D."/>
            <person name="Barton G.J."/>
            <person name="Westrop G.D."/>
            <person name="Mueller S."/>
            <person name="Dessi D."/>
            <person name="Fiori P.L."/>
            <person name="Ren Q."/>
            <person name="Paulsen I."/>
            <person name="Zhang H."/>
            <person name="Bastida-Corcuera F.D."/>
            <person name="Simoes-Barbosa A."/>
            <person name="Brown M.T."/>
            <person name="Hayes R.D."/>
            <person name="Mukherjee M."/>
            <person name="Okumura C.Y."/>
            <person name="Schneider R."/>
            <person name="Smith A.J."/>
            <person name="Vanacova S."/>
            <person name="Villalvazo M."/>
            <person name="Haas B.J."/>
            <person name="Pertea M."/>
            <person name="Feldblyum T.V."/>
            <person name="Utterback T.R."/>
            <person name="Shu C.L."/>
            <person name="Osoegawa K."/>
            <person name="de Jong P.J."/>
            <person name="Hrdy I."/>
            <person name="Horvathova L."/>
            <person name="Zubacova Z."/>
            <person name="Dolezal P."/>
            <person name="Malik S.B."/>
            <person name="Logsdon J.M. Jr."/>
            <person name="Henze K."/>
            <person name="Gupta A."/>
            <person name="Wang C.C."/>
            <person name="Dunne R.L."/>
            <person name="Upcroft J.A."/>
            <person name="Upcroft P."/>
            <person name="White O."/>
            <person name="Salzberg S.L."/>
            <person name="Tang P."/>
            <person name="Chiu C.-H."/>
            <person name="Lee Y.-S."/>
            <person name="Embley T.M."/>
            <person name="Coombs G.H."/>
            <person name="Mottram J.C."/>
            <person name="Tachezy J."/>
            <person name="Fraser-Liggett C.M."/>
            <person name="Johnson P.J."/>
        </authorList>
    </citation>
    <scope>NUCLEOTIDE SEQUENCE [LARGE SCALE GENOMIC DNA]</scope>
    <source>
        <strain evidence="3">G3</strain>
    </source>
</reference>
<feature type="transmembrane region" description="Helical" evidence="2">
    <location>
        <begin position="202"/>
        <end position="223"/>
    </location>
</feature>
<dbReference type="VEuPathDB" id="TrichDB:TVAGG3_0831740"/>
<sequence length="263" mass="29023">MADFNLTCQNHLMIGMISFLLFSFSLSAGHGRVKHGRSEDDLPPPPIAEKPESNFGKQAPRNLRKKGRAEDDVVIKQEPPKPTEKIDLFGSNQDLSDEAFMSKIRTPPPKYDPVLHVVIPSQIPETGAEIQIRVSLAEPGMCYCMIGDQVFSGTLDAEGMAKFKAPSHNPGRVSVQFSKDGINWFGNVELEYVAVPSSSKKYIFIGVGAAIACIISYVLYTFLTGNKKKARYSDGPSVFKSRSKSQAYSQYDRAPVLRSAQML</sequence>
<organism evidence="3 4">
    <name type="scientific">Trichomonas vaginalis (strain ATCC PRA-98 / G3)</name>
    <dbReference type="NCBI Taxonomy" id="412133"/>
    <lineage>
        <taxon>Eukaryota</taxon>
        <taxon>Metamonada</taxon>
        <taxon>Parabasalia</taxon>
        <taxon>Trichomonadida</taxon>
        <taxon>Trichomonadidae</taxon>
        <taxon>Trichomonas</taxon>
    </lineage>
</organism>
<protein>
    <recommendedName>
        <fullName evidence="5">IPT/TIG domain-containing protein</fullName>
    </recommendedName>
</protein>
<feature type="transmembrane region" description="Helical" evidence="2">
    <location>
        <begin position="12"/>
        <end position="29"/>
    </location>
</feature>
<dbReference type="AlphaFoldDB" id="A2E7C7"/>
<keyword evidence="2" id="KW-1133">Transmembrane helix</keyword>
<evidence type="ECO:0000313" key="3">
    <source>
        <dbReference type="EMBL" id="EAY11420.1"/>
    </source>
</evidence>
<accession>A2E7C7</accession>
<keyword evidence="2" id="KW-0472">Membrane</keyword>
<feature type="compositionally biased region" description="Basic and acidic residues" evidence="1">
    <location>
        <begin position="68"/>
        <end position="87"/>
    </location>
</feature>
<keyword evidence="4" id="KW-1185">Reference proteome</keyword>
<dbReference type="EMBL" id="DS113319">
    <property type="protein sequence ID" value="EAY11420.1"/>
    <property type="molecule type" value="Genomic_DNA"/>
</dbReference>
<proteinExistence type="predicted"/>
<reference evidence="3" key="1">
    <citation type="submission" date="2006-10" db="EMBL/GenBank/DDBJ databases">
        <authorList>
            <person name="Amadeo P."/>
            <person name="Zhao Q."/>
            <person name="Wortman J."/>
            <person name="Fraser-Liggett C."/>
            <person name="Carlton J."/>
        </authorList>
    </citation>
    <scope>NUCLEOTIDE SEQUENCE</scope>
    <source>
        <strain evidence="3">G3</strain>
    </source>
</reference>
<feature type="region of interest" description="Disordered" evidence="1">
    <location>
        <begin position="32"/>
        <end position="89"/>
    </location>
</feature>
<dbReference type="RefSeq" id="XP_001323643.1">
    <property type="nucleotide sequence ID" value="XM_001323608.1"/>
</dbReference>
<dbReference type="InParanoid" id="A2E7C7"/>
<keyword evidence="2" id="KW-0812">Transmembrane</keyword>
<name>A2E7C7_TRIV3</name>
<evidence type="ECO:0000256" key="1">
    <source>
        <dbReference type="SAM" id="MobiDB-lite"/>
    </source>
</evidence>
<evidence type="ECO:0008006" key="5">
    <source>
        <dbReference type="Google" id="ProtNLM"/>
    </source>
</evidence>
<evidence type="ECO:0000256" key="2">
    <source>
        <dbReference type="SAM" id="Phobius"/>
    </source>
</evidence>
<dbReference type="KEGG" id="tva:4769373"/>
<dbReference type="Proteomes" id="UP000001542">
    <property type="component" value="Unassembled WGS sequence"/>
</dbReference>
<gene>
    <name evidence="3" type="ORF">TVAG_418570</name>
</gene>
<evidence type="ECO:0000313" key="4">
    <source>
        <dbReference type="Proteomes" id="UP000001542"/>
    </source>
</evidence>
<dbReference type="SMR" id="A2E7C7"/>
<dbReference type="VEuPathDB" id="TrichDB:TVAG_418570"/>